<organism evidence="2 3">
    <name type="scientific">Thelohanellus kitauei</name>
    <name type="common">Myxosporean</name>
    <dbReference type="NCBI Taxonomy" id="669202"/>
    <lineage>
        <taxon>Eukaryota</taxon>
        <taxon>Metazoa</taxon>
        <taxon>Cnidaria</taxon>
        <taxon>Myxozoa</taxon>
        <taxon>Myxosporea</taxon>
        <taxon>Bivalvulida</taxon>
        <taxon>Platysporina</taxon>
        <taxon>Myxobolidae</taxon>
        <taxon>Thelohanellus</taxon>
    </lineage>
</organism>
<dbReference type="EMBL" id="JWZT01000149">
    <property type="protein sequence ID" value="KII74959.1"/>
    <property type="molecule type" value="Genomic_DNA"/>
</dbReference>
<keyword evidence="3" id="KW-1185">Reference proteome</keyword>
<dbReference type="Proteomes" id="UP000031668">
    <property type="component" value="Unassembled WGS sequence"/>
</dbReference>
<feature type="signal peptide" evidence="1">
    <location>
        <begin position="1"/>
        <end position="22"/>
    </location>
</feature>
<reference evidence="2 3" key="1">
    <citation type="journal article" date="2014" name="Genome Biol. Evol.">
        <title>The genome of the myxosporean Thelohanellus kitauei shows adaptations to nutrient acquisition within its fish host.</title>
        <authorList>
            <person name="Yang Y."/>
            <person name="Xiong J."/>
            <person name="Zhou Z."/>
            <person name="Huo F."/>
            <person name="Miao W."/>
            <person name="Ran C."/>
            <person name="Liu Y."/>
            <person name="Zhang J."/>
            <person name="Feng J."/>
            <person name="Wang M."/>
            <person name="Wang M."/>
            <person name="Wang L."/>
            <person name="Yao B."/>
        </authorList>
    </citation>
    <scope>NUCLEOTIDE SEQUENCE [LARGE SCALE GENOMIC DNA]</scope>
    <source>
        <strain evidence="2">Wuqing</strain>
    </source>
</reference>
<accession>A0A0C2JAS2</accession>
<gene>
    <name evidence="2" type="ORF">RF11_00204</name>
</gene>
<sequence>MYDLKTLLICLQPSILFIRCMCCMPNLPPSDDVCQIQKLMFSYFQAVPRSIYVIVACNHIPRDMNESYIKYKKYVFPRTDDETKRKIFEDSIRSVEHKMTDEFIDSFIKNYHAKSIQNIIRLCVFRRDAPLLTRKAFQISADDNQKDEQKIKSFRALKKALKFTAESVSEHALSDDDVKAAMNAYRDENTSACYVKQTNRPGLAHSVTEYRMLLQDPSIPNFSFRLTMQDET</sequence>
<feature type="chain" id="PRO_5002167592" evidence="1">
    <location>
        <begin position="23"/>
        <end position="232"/>
    </location>
</feature>
<proteinExistence type="predicted"/>
<keyword evidence="1" id="KW-0732">Signal</keyword>
<evidence type="ECO:0000256" key="1">
    <source>
        <dbReference type="SAM" id="SignalP"/>
    </source>
</evidence>
<comment type="caution">
    <text evidence="2">The sequence shown here is derived from an EMBL/GenBank/DDBJ whole genome shotgun (WGS) entry which is preliminary data.</text>
</comment>
<evidence type="ECO:0000313" key="3">
    <source>
        <dbReference type="Proteomes" id="UP000031668"/>
    </source>
</evidence>
<dbReference type="AlphaFoldDB" id="A0A0C2JAS2"/>
<name>A0A0C2JAS2_THEKT</name>
<protein>
    <submittedName>
        <fullName evidence="2">Uncharacterized protein</fullName>
    </submittedName>
</protein>
<evidence type="ECO:0000313" key="2">
    <source>
        <dbReference type="EMBL" id="KII74959.1"/>
    </source>
</evidence>